<dbReference type="InterPro" id="IPR011125">
    <property type="entry name" value="Znf_HypF"/>
</dbReference>
<dbReference type="InterPro" id="IPR001792">
    <property type="entry name" value="Acylphosphatase-like_dom"/>
</dbReference>
<evidence type="ECO:0000256" key="10">
    <source>
        <dbReference type="PIRNR" id="PIRNR006256"/>
    </source>
</evidence>
<evidence type="ECO:0000256" key="8">
    <source>
        <dbReference type="ARBA" id="ARBA00047645"/>
    </source>
</evidence>
<evidence type="ECO:0000259" key="12">
    <source>
        <dbReference type="PROSITE" id="PS51160"/>
    </source>
</evidence>
<reference evidence="14 15" key="1">
    <citation type="submission" date="2009-01" db="EMBL/GenBank/DDBJ databases">
        <title>Complete sequence of Clostridium cellulolyticum H10.</title>
        <authorList>
            <consortium name="US DOE Joint Genome Institute"/>
            <person name="Lucas S."/>
            <person name="Copeland A."/>
            <person name="Lapidus A."/>
            <person name="Glavina del Rio T."/>
            <person name="Dalin E."/>
            <person name="Tice H."/>
            <person name="Bruce D."/>
            <person name="Goodwin L."/>
            <person name="Pitluck S."/>
            <person name="Chertkov O."/>
            <person name="Saunders E."/>
            <person name="Brettin T."/>
            <person name="Detter J.C."/>
            <person name="Han C."/>
            <person name="Larimer F."/>
            <person name="Land M."/>
            <person name="Hauser L."/>
            <person name="Kyrpides N."/>
            <person name="Ivanova N."/>
            <person name="Zhou J."/>
            <person name="Richardson P."/>
        </authorList>
    </citation>
    <scope>NUCLEOTIDE SEQUENCE [LARGE SCALE GENOMIC DNA]</scope>
    <source>
        <strain evidence="15">ATCC 35319 / DSM 5812 / JCM 6584 / H10</strain>
    </source>
</reference>
<dbReference type="GO" id="GO:0003725">
    <property type="term" value="F:double-stranded RNA binding"/>
    <property type="evidence" value="ECO:0007669"/>
    <property type="project" value="InterPro"/>
</dbReference>
<dbReference type="InterPro" id="IPR004421">
    <property type="entry name" value="Carbamoyltransferase_HypF"/>
</dbReference>
<evidence type="ECO:0000313" key="14">
    <source>
        <dbReference type="EMBL" id="ACL74844.1"/>
    </source>
</evidence>
<dbReference type="Gene3D" id="3.30.110.120">
    <property type="match status" value="1"/>
</dbReference>
<dbReference type="Pfam" id="PF22521">
    <property type="entry name" value="HypF_C_2"/>
    <property type="match status" value="1"/>
</dbReference>
<feature type="domain" description="Acylphosphatase-like" evidence="12">
    <location>
        <begin position="3"/>
        <end position="89"/>
    </location>
</feature>
<dbReference type="KEGG" id="cce:Ccel_0462"/>
<dbReference type="PROSITE" id="PS51163">
    <property type="entry name" value="YRDC"/>
    <property type="match status" value="1"/>
</dbReference>
<dbReference type="Gene3D" id="3.30.420.360">
    <property type="match status" value="1"/>
</dbReference>
<dbReference type="GO" id="GO:0003998">
    <property type="term" value="F:acylphosphatase activity"/>
    <property type="evidence" value="ECO:0007669"/>
    <property type="project" value="UniProtKB-EC"/>
</dbReference>
<dbReference type="InterPro" id="IPR017945">
    <property type="entry name" value="DHBP_synth_RibB-like_a/b_dom"/>
</dbReference>
<keyword evidence="7" id="KW-0862">Zinc</keyword>
<evidence type="ECO:0000256" key="3">
    <source>
        <dbReference type="ARBA" id="ARBA00008097"/>
    </source>
</evidence>
<proteinExistence type="inferred from homology"/>
<organism evidence="14 15">
    <name type="scientific">Ruminiclostridium cellulolyticum (strain ATCC 35319 / DSM 5812 / JCM 6584 / H10)</name>
    <name type="common">Clostridium cellulolyticum</name>
    <dbReference type="NCBI Taxonomy" id="394503"/>
    <lineage>
        <taxon>Bacteria</taxon>
        <taxon>Bacillati</taxon>
        <taxon>Bacillota</taxon>
        <taxon>Clostridia</taxon>
        <taxon>Eubacteriales</taxon>
        <taxon>Oscillospiraceae</taxon>
        <taxon>Ruminiclostridium</taxon>
    </lineage>
</organism>
<dbReference type="InterPro" id="IPR036046">
    <property type="entry name" value="Acylphosphatase-like_dom_sf"/>
</dbReference>
<evidence type="ECO:0000256" key="5">
    <source>
        <dbReference type="ARBA" id="ARBA00022723"/>
    </source>
</evidence>
<dbReference type="InterPro" id="IPR017968">
    <property type="entry name" value="Acylphosphatase_CS"/>
</dbReference>
<evidence type="ECO:0000256" key="6">
    <source>
        <dbReference type="ARBA" id="ARBA00022771"/>
    </source>
</evidence>
<keyword evidence="15" id="KW-1185">Reference proteome</keyword>
<keyword evidence="4" id="KW-0436">Ligase</keyword>
<evidence type="ECO:0000256" key="1">
    <source>
        <dbReference type="ARBA" id="ARBA00004711"/>
    </source>
</evidence>
<dbReference type="GO" id="GO:0016874">
    <property type="term" value="F:ligase activity"/>
    <property type="evidence" value="ECO:0007669"/>
    <property type="project" value="UniProtKB-UniRule"/>
</dbReference>
<feature type="active site" evidence="11">
    <location>
        <position position="36"/>
    </location>
</feature>
<dbReference type="SUPFAM" id="SSF54975">
    <property type="entry name" value="Acylphosphatase/BLUF domain-like"/>
    <property type="match status" value="1"/>
</dbReference>
<keyword evidence="6" id="KW-0863">Zinc-finger</keyword>
<gene>
    <name evidence="14" type="ordered locus">Ccel_0462</name>
</gene>
<dbReference type="PROSITE" id="PS51160">
    <property type="entry name" value="ACYLPHOSPHATASE_3"/>
    <property type="match status" value="1"/>
</dbReference>
<evidence type="ECO:0000256" key="11">
    <source>
        <dbReference type="PROSITE-ProRule" id="PRU00520"/>
    </source>
</evidence>
<dbReference type="OrthoDB" id="9808093at2"/>
<accession>B8I6F2</accession>
<dbReference type="PANTHER" id="PTHR42959:SF1">
    <property type="entry name" value="CARBAMOYLTRANSFERASE HYPF"/>
    <property type="match status" value="1"/>
</dbReference>
<evidence type="ECO:0000313" key="15">
    <source>
        <dbReference type="Proteomes" id="UP000001349"/>
    </source>
</evidence>
<dbReference type="InterPro" id="IPR051060">
    <property type="entry name" value="Carbamoyltrans_HypF-like"/>
</dbReference>
<dbReference type="FunFam" id="3.30.420.40:FF:000124">
    <property type="entry name" value="Carbamoyltransferase HypF"/>
    <property type="match status" value="1"/>
</dbReference>
<dbReference type="InterPro" id="IPR006070">
    <property type="entry name" value="Sua5-like_dom"/>
</dbReference>
<dbReference type="InterPro" id="IPR041440">
    <property type="entry name" value="HypF_C"/>
</dbReference>
<dbReference type="Gene3D" id="3.30.420.40">
    <property type="match status" value="1"/>
</dbReference>
<dbReference type="InterPro" id="IPR055128">
    <property type="entry name" value="HypF_C_2"/>
</dbReference>
<dbReference type="PROSITE" id="PS00150">
    <property type="entry name" value="ACYLPHOSPHATASE_1"/>
    <property type="match status" value="1"/>
</dbReference>
<dbReference type="PANTHER" id="PTHR42959">
    <property type="entry name" value="CARBAMOYLTRANSFERASE"/>
    <property type="match status" value="1"/>
</dbReference>
<feature type="domain" description="YrdC-like" evidence="13">
    <location>
        <begin position="203"/>
        <end position="390"/>
    </location>
</feature>
<comment type="catalytic activity">
    <reaction evidence="9">
        <text>C-terminal L-cysteinyl-[HypE protein] + carbamoyl phosphate + ATP + H2O = C-terminal S-carboxamide-L-cysteinyl-[HypE protein] + AMP + phosphate + diphosphate + H(+)</text>
        <dbReference type="Rhea" id="RHEA:55636"/>
        <dbReference type="Rhea" id="RHEA-COMP:14247"/>
        <dbReference type="Rhea" id="RHEA-COMP:14392"/>
        <dbReference type="ChEBI" id="CHEBI:15377"/>
        <dbReference type="ChEBI" id="CHEBI:15378"/>
        <dbReference type="ChEBI" id="CHEBI:30616"/>
        <dbReference type="ChEBI" id="CHEBI:33019"/>
        <dbReference type="ChEBI" id="CHEBI:43474"/>
        <dbReference type="ChEBI" id="CHEBI:58228"/>
        <dbReference type="ChEBI" id="CHEBI:76913"/>
        <dbReference type="ChEBI" id="CHEBI:139126"/>
        <dbReference type="ChEBI" id="CHEBI:456215"/>
    </reaction>
</comment>
<dbReference type="GO" id="GO:0008270">
    <property type="term" value="F:zinc ion binding"/>
    <property type="evidence" value="ECO:0007669"/>
    <property type="project" value="UniProtKB-KW"/>
</dbReference>
<keyword evidence="11" id="KW-0378">Hydrolase</keyword>
<comment type="similarity">
    <text evidence="3 10">Belongs to the carbamoyltransferase HypF family.</text>
</comment>
<dbReference type="Pfam" id="PF07503">
    <property type="entry name" value="zf-HYPF"/>
    <property type="match status" value="2"/>
</dbReference>
<sequence length="790" mass="89417">MTGYRIIITGIVQGVGFRPFIFNLAERFGMKGWVGNTDSNVIIEIDSDFQKVVDFINEIKKSAPVLSRIKSIEYKDIVYQGFKNFEIRHSQKNSKGPVFISPDVATCCDCLREMKDKSDRRYRYPFINCTNCGPRFTIIKNIPYDRDNTTMKYFEMCENCRQEYTKPSDRRYHTQPVSCHECGPHLSIADETGKIMREIQSSRECITFTADLVKKGNIVAVKGIGGYHLACDGLNKKAVDRLRTRKHRDDKPFAVMAKDLRTAEKYCKINYVEKNILTSTASPIVLLEKKDGVILPESLAHLNRYLGVMLPYTPVHHLLFEEKGFPELLVMTSGNLSNEPIFYKDEEAVEGLQGIADAYLTNNREIYIRTDDSVTRVFNAKEYIIRRARGHVPNPVSINVHELLDMDKTIEIPSVLACGGELKNVFCLNKGKNFYLSHHIGDLENESTNIAFRNGIEHFKRLFDISPQLIAYDLHPNYYSSQYALKQRYVEKVSIQHHKAHIASCMAENKLKGDVIGVSFDGTGYGEDGNIWGGEFFTGGYYGFRRAGHLAYVMMPGSDSAVRHPWRMALSYLYASVQGVPDKVMEITNKLPAFMDRSKEEIIFTIKMLEKRINSPFTSSMGRFFDAVSALLGIKTNISYEGQAAIELEYYADLSCTDPYLFDIEKTVFEESFTINTGCTIKQIVDDILAGKGLGYISSRFHTTIAHIVLEGCLNIRSRKGLKNVVLSGGVFQNITLLKMTVDSLEKQGFKVFIHSEVPSNDGGISLGQSIMAIAQMIKKRQVDFPALED</sequence>
<evidence type="ECO:0000256" key="2">
    <source>
        <dbReference type="ARBA" id="ARBA00005614"/>
    </source>
</evidence>
<dbReference type="eggNOG" id="COG0068">
    <property type="taxonomic scope" value="Bacteria"/>
</dbReference>
<dbReference type="Pfam" id="PF00708">
    <property type="entry name" value="Acylphosphatase"/>
    <property type="match status" value="1"/>
</dbReference>
<dbReference type="EC" id="6.2.-.-" evidence="10"/>
<dbReference type="Pfam" id="PF17788">
    <property type="entry name" value="HypF_C"/>
    <property type="match status" value="1"/>
</dbReference>
<dbReference type="PIRSF" id="PIRSF006256">
    <property type="entry name" value="CMPcnvr_hdrg_mat"/>
    <property type="match status" value="1"/>
</dbReference>
<dbReference type="RefSeq" id="WP_012634906.1">
    <property type="nucleotide sequence ID" value="NC_011898.1"/>
</dbReference>
<dbReference type="SUPFAM" id="SSF55821">
    <property type="entry name" value="YrdC/RibB"/>
    <property type="match status" value="1"/>
</dbReference>
<protein>
    <recommendedName>
        <fullName evidence="10">Carbamoyltransferase</fullName>
        <ecNumber evidence="10">6.2.-.-</ecNumber>
    </recommendedName>
</protein>
<dbReference type="GO" id="GO:0051604">
    <property type="term" value="P:protein maturation"/>
    <property type="evidence" value="ECO:0007669"/>
    <property type="project" value="TreeGrafter"/>
</dbReference>
<name>B8I6F2_RUMCH</name>
<dbReference type="GO" id="GO:0016743">
    <property type="term" value="F:carboxyl- or carbamoyltransferase activity"/>
    <property type="evidence" value="ECO:0007669"/>
    <property type="project" value="UniProtKB-UniRule"/>
</dbReference>
<comment type="similarity">
    <text evidence="2">Belongs to the acylphosphatase family.</text>
</comment>
<dbReference type="STRING" id="394503.Ccel_0462"/>
<dbReference type="Proteomes" id="UP000001349">
    <property type="component" value="Chromosome"/>
</dbReference>
<evidence type="ECO:0000256" key="9">
    <source>
        <dbReference type="ARBA" id="ARBA00048220"/>
    </source>
</evidence>
<dbReference type="UniPathway" id="UPA00335"/>
<dbReference type="Pfam" id="PF01300">
    <property type="entry name" value="Sua5_yciO_yrdC"/>
    <property type="match status" value="1"/>
</dbReference>
<comment type="catalytic activity">
    <reaction evidence="8 11">
        <text>an acyl phosphate + H2O = a carboxylate + phosphate + H(+)</text>
        <dbReference type="Rhea" id="RHEA:14965"/>
        <dbReference type="ChEBI" id="CHEBI:15377"/>
        <dbReference type="ChEBI" id="CHEBI:15378"/>
        <dbReference type="ChEBI" id="CHEBI:29067"/>
        <dbReference type="ChEBI" id="CHEBI:43474"/>
        <dbReference type="ChEBI" id="CHEBI:59918"/>
        <dbReference type="EC" id="3.6.1.7"/>
    </reaction>
</comment>
<dbReference type="Gene3D" id="3.90.870.50">
    <property type="match status" value="1"/>
</dbReference>
<dbReference type="HOGENOM" id="CLU_009164_0_0_9"/>
<evidence type="ECO:0000256" key="7">
    <source>
        <dbReference type="ARBA" id="ARBA00022833"/>
    </source>
</evidence>
<comment type="pathway">
    <text evidence="1">Protein modification; [NiFe] hydrogenase maturation.</text>
</comment>
<dbReference type="EMBL" id="CP001348">
    <property type="protein sequence ID" value="ACL74844.1"/>
    <property type="molecule type" value="Genomic_DNA"/>
</dbReference>
<dbReference type="NCBIfam" id="TIGR00143">
    <property type="entry name" value="hypF"/>
    <property type="match status" value="1"/>
</dbReference>
<feature type="active site" evidence="11">
    <location>
        <position position="18"/>
    </location>
</feature>
<keyword evidence="5" id="KW-0479">Metal-binding</keyword>
<evidence type="ECO:0000259" key="13">
    <source>
        <dbReference type="PROSITE" id="PS51163"/>
    </source>
</evidence>
<dbReference type="AlphaFoldDB" id="B8I6F2"/>
<evidence type="ECO:0000256" key="4">
    <source>
        <dbReference type="ARBA" id="ARBA00022598"/>
    </source>
</evidence>